<evidence type="ECO:0000256" key="2">
    <source>
        <dbReference type="ARBA" id="ARBA00005810"/>
    </source>
</evidence>
<accession>A0A5C1EC42</accession>
<dbReference type="Pfam" id="PF01288">
    <property type="entry name" value="HPPK"/>
    <property type="match status" value="1"/>
</dbReference>
<dbReference type="Gene3D" id="3.30.70.560">
    <property type="entry name" value="7,8-Dihydro-6-hydroxymethylpterin-pyrophosphokinase HPPK"/>
    <property type="match status" value="1"/>
</dbReference>
<reference evidence="14 15" key="1">
    <citation type="submission" date="2017-07" db="EMBL/GenBank/DDBJ databases">
        <title>Complete genome sequence of Oryzomicrobium terrae TPP412.</title>
        <authorList>
            <person name="Chiu L.-W."/>
            <person name="Lo K.-J."/>
            <person name="Tsai Y.-M."/>
            <person name="Lin S.-S."/>
            <person name="Kuo C.-H."/>
            <person name="Liu C.-T."/>
        </authorList>
    </citation>
    <scope>NUCLEOTIDE SEQUENCE [LARGE SCALE GENOMIC DNA]</scope>
    <source>
        <strain evidence="14 15">TPP412</strain>
    </source>
</reference>
<evidence type="ECO:0000256" key="3">
    <source>
        <dbReference type="ARBA" id="ARBA00013253"/>
    </source>
</evidence>
<dbReference type="SUPFAM" id="SSF55083">
    <property type="entry name" value="6-hydroxymethyl-7,8-dihydropterin pyrophosphokinase, HPPK"/>
    <property type="match status" value="1"/>
</dbReference>
<evidence type="ECO:0000259" key="13">
    <source>
        <dbReference type="PROSITE" id="PS00794"/>
    </source>
</evidence>
<dbReference type="PROSITE" id="PS00794">
    <property type="entry name" value="HPPK"/>
    <property type="match status" value="1"/>
</dbReference>
<comment type="similarity">
    <text evidence="2">Belongs to the HPPK family.</text>
</comment>
<evidence type="ECO:0000256" key="4">
    <source>
        <dbReference type="ARBA" id="ARBA00016218"/>
    </source>
</evidence>
<dbReference type="EMBL" id="CP022579">
    <property type="protein sequence ID" value="QEL65848.1"/>
    <property type="molecule type" value="Genomic_DNA"/>
</dbReference>
<evidence type="ECO:0000256" key="9">
    <source>
        <dbReference type="ARBA" id="ARBA00022909"/>
    </source>
</evidence>
<dbReference type="GO" id="GO:0005524">
    <property type="term" value="F:ATP binding"/>
    <property type="evidence" value="ECO:0007669"/>
    <property type="project" value="UniProtKB-KW"/>
</dbReference>
<evidence type="ECO:0000256" key="7">
    <source>
        <dbReference type="ARBA" id="ARBA00022777"/>
    </source>
</evidence>
<keyword evidence="15" id="KW-1185">Reference proteome</keyword>
<dbReference type="GO" id="GO:0046654">
    <property type="term" value="P:tetrahydrofolate biosynthetic process"/>
    <property type="evidence" value="ECO:0007669"/>
    <property type="project" value="UniProtKB-UniPathway"/>
</dbReference>
<dbReference type="NCBIfam" id="TIGR01498">
    <property type="entry name" value="folK"/>
    <property type="match status" value="1"/>
</dbReference>
<dbReference type="GO" id="GO:0003848">
    <property type="term" value="F:2-amino-4-hydroxy-6-hydroxymethyldihydropteridine diphosphokinase activity"/>
    <property type="evidence" value="ECO:0007669"/>
    <property type="project" value="UniProtKB-EC"/>
</dbReference>
<dbReference type="PANTHER" id="PTHR43071">
    <property type="entry name" value="2-AMINO-4-HYDROXY-6-HYDROXYMETHYLDIHYDROPTERIDINE PYROPHOSPHOKINASE"/>
    <property type="match status" value="1"/>
</dbReference>
<evidence type="ECO:0000313" key="14">
    <source>
        <dbReference type="EMBL" id="QEL65848.1"/>
    </source>
</evidence>
<feature type="domain" description="7,8-dihydro-6-hydroxymethylpterin-pyrophosphokinase" evidence="13">
    <location>
        <begin position="107"/>
        <end position="118"/>
    </location>
</feature>
<dbReference type="KEGG" id="otr:OTERR_23720"/>
<comment type="pathway">
    <text evidence="1">Cofactor biosynthesis; tetrahydrofolate biosynthesis; 2-amino-4-hydroxy-6-hydroxymethyl-7,8-dihydropteridine diphosphate from 7,8-dihydroneopterin triphosphate: step 4/4.</text>
</comment>
<comment type="function">
    <text evidence="10">Catalyzes the transfer of pyrophosphate from adenosine triphosphate (ATP) to 6-hydroxymethyl-7,8-dihydropterin, an enzymatic step in folate biosynthesis pathway.</text>
</comment>
<gene>
    <name evidence="14" type="primary">folK</name>
    <name evidence="14" type="ORF">OTERR_23720</name>
</gene>
<keyword evidence="5" id="KW-0808">Transferase</keyword>
<evidence type="ECO:0000256" key="12">
    <source>
        <dbReference type="ARBA" id="ARBA00033413"/>
    </source>
</evidence>
<dbReference type="CDD" id="cd00483">
    <property type="entry name" value="HPPK"/>
    <property type="match status" value="1"/>
</dbReference>
<keyword evidence="8" id="KW-0067">ATP-binding</keyword>
<dbReference type="GO" id="GO:0046656">
    <property type="term" value="P:folic acid biosynthetic process"/>
    <property type="evidence" value="ECO:0007669"/>
    <property type="project" value="UniProtKB-KW"/>
</dbReference>
<sequence length="220" mass="22581">MAELPSSPSFPGLPHRAYVALGANLGDPVAQVHAALAALDQLPDCRLAAASSLYRTAAITANPGEVQPDYINAVAELATSLSPQALLAALLALESAGGRTRHHSHPRWAPRTLDLDLLLYDDLAGLWPAKPAGAAGAAVAATQTTGDNATALAASGTDLAADLAAGALPTLLLPHPRLHLRAFVLTPLAEIAPQLALPGRGSVAAWLPAVRLQDIEKLPE</sequence>
<dbReference type="InterPro" id="IPR035907">
    <property type="entry name" value="Hppk_sf"/>
</dbReference>
<dbReference type="EC" id="2.7.6.3" evidence="3"/>
<evidence type="ECO:0000256" key="11">
    <source>
        <dbReference type="ARBA" id="ARBA00029766"/>
    </source>
</evidence>
<proteinExistence type="inferred from homology"/>
<organism evidence="14 15">
    <name type="scientific">Oryzomicrobium terrae</name>
    <dbReference type="NCBI Taxonomy" id="1735038"/>
    <lineage>
        <taxon>Bacteria</taxon>
        <taxon>Pseudomonadati</taxon>
        <taxon>Pseudomonadota</taxon>
        <taxon>Betaproteobacteria</taxon>
        <taxon>Rhodocyclales</taxon>
        <taxon>Rhodocyclaceae</taxon>
        <taxon>Oryzomicrobium</taxon>
    </lineage>
</organism>
<name>A0A5C1EC42_9RHOO</name>
<evidence type="ECO:0000256" key="10">
    <source>
        <dbReference type="ARBA" id="ARBA00029409"/>
    </source>
</evidence>
<protein>
    <recommendedName>
        <fullName evidence="4">2-amino-4-hydroxy-6-hydroxymethyldihydropteridine pyrophosphokinase</fullName>
        <ecNumber evidence="3">2.7.6.3</ecNumber>
    </recommendedName>
    <alternativeName>
        <fullName evidence="11">6-hydroxymethyl-7,8-dihydropterin pyrophosphokinase</fullName>
    </alternativeName>
    <alternativeName>
        <fullName evidence="12">7,8-dihydro-6-hydroxymethylpterin-pyrophosphokinase</fullName>
    </alternativeName>
</protein>
<keyword evidence="7 14" id="KW-0418">Kinase</keyword>
<evidence type="ECO:0000256" key="5">
    <source>
        <dbReference type="ARBA" id="ARBA00022679"/>
    </source>
</evidence>
<dbReference type="Proteomes" id="UP000323671">
    <property type="component" value="Chromosome"/>
</dbReference>
<evidence type="ECO:0000256" key="6">
    <source>
        <dbReference type="ARBA" id="ARBA00022741"/>
    </source>
</evidence>
<evidence type="ECO:0000256" key="1">
    <source>
        <dbReference type="ARBA" id="ARBA00005051"/>
    </source>
</evidence>
<dbReference type="AlphaFoldDB" id="A0A5C1EC42"/>
<keyword evidence="9" id="KW-0289">Folate biosynthesis</keyword>
<dbReference type="RefSeq" id="WP_149425914.1">
    <property type="nucleotide sequence ID" value="NZ_CP022579.1"/>
</dbReference>
<evidence type="ECO:0000313" key="15">
    <source>
        <dbReference type="Proteomes" id="UP000323671"/>
    </source>
</evidence>
<dbReference type="InterPro" id="IPR000550">
    <property type="entry name" value="Hppk"/>
</dbReference>
<evidence type="ECO:0000256" key="8">
    <source>
        <dbReference type="ARBA" id="ARBA00022840"/>
    </source>
</evidence>
<dbReference type="PANTHER" id="PTHR43071:SF1">
    <property type="entry name" value="2-AMINO-4-HYDROXY-6-HYDROXYMETHYLDIHYDROPTERIDINE PYROPHOSPHOKINASE"/>
    <property type="match status" value="1"/>
</dbReference>
<dbReference type="GO" id="GO:0016301">
    <property type="term" value="F:kinase activity"/>
    <property type="evidence" value="ECO:0007669"/>
    <property type="project" value="UniProtKB-KW"/>
</dbReference>
<dbReference type="UniPathway" id="UPA00077">
    <property type="reaction ID" value="UER00155"/>
</dbReference>
<keyword evidence="6" id="KW-0547">Nucleotide-binding</keyword>